<accession>A0A8S0RJJ9</accession>
<sequence length="130" mass="14366">MNITLNDIQIIKVVIELVSIFTIEEEQELVVNIARQRVHGRRRSSSGVSRSPSPPAQVAQPEITANIFAAATPYPSSQYPNNNTPPYYPPPPAEMLVPLPAAANPNWVNARHPLGSQCKLPSPTKNHRRQ</sequence>
<dbReference type="EMBL" id="CACTIH010003636">
    <property type="protein sequence ID" value="CAA2979889.1"/>
    <property type="molecule type" value="Genomic_DNA"/>
</dbReference>
<evidence type="ECO:0000313" key="2">
    <source>
        <dbReference type="EMBL" id="CAA2979889.1"/>
    </source>
</evidence>
<dbReference type="AlphaFoldDB" id="A0A8S0RJJ9"/>
<gene>
    <name evidence="2" type="ORF">OLEA9_A008139</name>
</gene>
<feature type="region of interest" description="Disordered" evidence="1">
    <location>
        <begin position="36"/>
        <end position="62"/>
    </location>
</feature>
<comment type="caution">
    <text evidence="2">The sequence shown here is derived from an EMBL/GenBank/DDBJ whole genome shotgun (WGS) entry which is preliminary data.</text>
</comment>
<dbReference type="Proteomes" id="UP000594638">
    <property type="component" value="Unassembled WGS sequence"/>
</dbReference>
<feature type="region of interest" description="Disordered" evidence="1">
    <location>
        <begin position="108"/>
        <end position="130"/>
    </location>
</feature>
<proteinExistence type="predicted"/>
<keyword evidence="3" id="KW-1185">Reference proteome</keyword>
<evidence type="ECO:0000313" key="3">
    <source>
        <dbReference type="Proteomes" id="UP000594638"/>
    </source>
</evidence>
<protein>
    <submittedName>
        <fullName evidence="2">Uncharacterized protein</fullName>
    </submittedName>
</protein>
<dbReference type="Gramene" id="OE9A008139T1">
    <property type="protein sequence ID" value="OE9A008139C1"/>
    <property type="gene ID" value="OE9A008139"/>
</dbReference>
<reference evidence="2 3" key="1">
    <citation type="submission" date="2019-12" db="EMBL/GenBank/DDBJ databases">
        <authorList>
            <person name="Alioto T."/>
            <person name="Alioto T."/>
            <person name="Gomez Garrido J."/>
        </authorList>
    </citation>
    <scope>NUCLEOTIDE SEQUENCE [LARGE SCALE GENOMIC DNA]</scope>
</reference>
<evidence type="ECO:0000256" key="1">
    <source>
        <dbReference type="SAM" id="MobiDB-lite"/>
    </source>
</evidence>
<organism evidence="2 3">
    <name type="scientific">Olea europaea subsp. europaea</name>
    <dbReference type="NCBI Taxonomy" id="158383"/>
    <lineage>
        <taxon>Eukaryota</taxon>
        <taxon>Viridiplantae</taxon>
        <taxon>Streptophyta</taxon>
        <taxon>Embryophyta</taxon>
        <taxon>Tracheophyta</taxon>
        <taxon>Spermatophyta</taxon>
        <taxon>Magnoliopsida</taxon>
        <taxon>eudicotyledons</taxon>
        <taxon>Gunneridae</taxon>
        <taxon>Pentapetalae</taxon>
        <taxon>asterids</taxon>
        <taxon>lamiids</taxon>
        <taxon>Lamiales</taxon>
        <taxon>Oleaceae</taxon>
        <taxon>Oleeae</taxon>
        <taxon>Olea</taxon>
    </lineage>
</organism>
<name>A0A8S0RJJ9_OLEEU</name>